<proteinExistence type="predicted"/>
<dbReference type="SMART" id="SM01083">
    <property type="entry name" value="Cir_N"/>
    <property type="match status" value="1"/>
</dbReference>
<name>A0A915J4M2_ROMCU</name>
<evidence type="ECO:0000313" key="3">
    <source>
        <dbReference type="Proteomes" id="UP000887565"/>
    </source>
</evidence>
<dbReference type="InterPro" id="IPR019339">
    <property type="entry name" value="CIR_N_dom"/>
</dbReference>
<feature type="compositionally biased region" description="Basic and acidic residues" evidence="1">
    <location>
        <begin position="210"/>
        <end position="230"/>
    </location>
</feature>
<dbReference type="Pfam" id="PF10197">
    <property type="entry name" value="Cir_N"/>
    <property type="match status" value="1"/>
</dbReference>
<feature type="compositionally biased region" description="Low complexity" evidence="1">
    <location>
        <begin position="191"/>
        <end position="207"/>
    </location>
</feature>
<feature type="compositionally biased region" description="Basic residues" evidence="1">
    <location>
        <begin position="179"/>
        <end position="190"/>
    </location>
</feature>
<dbReference type="AlphaFoldDB" id="A0A915J4M2"/>
<dbReference type="PANTHER" id="PTHR22093:SF0">
    <property type="entry name" value="LEUKOCYTE RECEPTOR CLUSTER MEMBER 1"/>
    <property type="match status" value="1"/>
</dbReference>
<reference evidence="4" key="1">
    <citation type="submission" date="2022-11" db="UniProtKB">
        <authorList>
            <consortium name="WormBaseParasite"/>
        </authorList>
    </citation>
    <scope>IDENTIFICATION</scope>
</reference>
<evidence type="ECO:0000259" key="2">
    <source>
        <dbReference type="SMART" id="SM01083"/>
    </source>
</evidence>
<evidence type="ECO:0000256" key="1">
    <source>
        <dbReference type="SAM" id="MobiDB-lite"/>
    </source>
</evidence>
<keyword evidence="3" id="KW-1185">Reference proteome</keyword>
<dbReference type="OMA" id="WYEELPK"/>
<feature type="compositionally biased region" description="Polar residues" evidence="1">
    <location>
        <begin position="65"/>
        <end position="81"/>
    </location>
</feature>
<dbReference type="PANTHER" id="PTHR22093">
    <property type="entry name" value="LEUKOCYTE RECEPTOR CLUSTER LRC MEMBER 1"/>
    <property type="match status" value="1"/>
</dbReference>
<dbReference type="InterPro" id="IPR039875">
    <property type="entry name" value="LENG1-like"/>
</dbReference>
<protein>
    <submittedName>
        <fullName evidence="4">CBF1-interacting co-repressor CIR N-terminal domain-containing protein</fullName>
    </submittedName>
</protein>
<organism evidence="3 4">
    <name type="scientific">Romanomermis culicivorax</name>
    <name type="common">Nematode worm</name>
    <dbReference type="NCBI Taxonomy" id="13658"/>
    <lineage>
        <taxon>Eukaryota</taxon>
        <taxon>Metazoa</taxon>
        <taxon>Ecdysozoa</taxon>
        <taxon>Nematoda</taxon>
        <taxon>Enoplea</taxon>
        <taxon>Dorylaimia</taxon>
        <taxon>Mermithida</taxon>
        <taxon>Mermithoidea</taxon>
        <taxon>Mermithidae</taxon>
        <taxon>Romanomermis</taxon>
    </lineage>
</organism>
<sequence>MNILPKKRWHVRTKDNVARVRRDEAQAAADEKARVERAALAEQEARTGVLRSKVAAKRSHFDGQDIQSSTEKNDSHSSSGHVNFFADLEEKERTFGANKERKEEIRLEKEAEEKKIGLLKYLGEGSSEYMKETPWYQKLPQRPNPAKERNIVKQTAVNNQEPSFTMSNVEHSFKSTSKREKKSKKRKKHSISSSSDSSTSSDHNFSKPNYDIEKLRQQRLEREKTEKLKSEQLLQKMRRGTSKNEEQPRNDKQINQKYSSQFNPDIARQNR</sequence>
<feature type="region of interest" description="Disordered" evidence="1">
    <location>
        <begin position="46"/>
        <end position="81"/>
    </location>
</feature>
<evidence type="ECO:0000313" key="4">
    <source>
        <dbReference type="WBParaSite" id="nRc.2.0.1.t21085-RA"/>
    </source>
</evidence>
<feature type="compositionally biased region" description="Basic and acidic residues" evidence="1">
    <location>
        <begin position="242"/>
        <end position="254"/>
    </location>
</feature>
<dbReference type="Proteomes" id="UP000887565">
    <property type="component" value="Unplaced"/>
</dbReference>
<dbReference type="WBParaSite" id="nRc.2.0.1.t21085-RA">
    <property type="protein sequence ID" value="nRc.2.0.1.t21085-RA"/>
    <property type="gene ID" value="nRc.2.0.1.g21085"/>
</dbReference>
<accession>A0A915J4M2</accession>
<feature type="domain" description="CBF1-interacting co-repressor CIR N-terminal" evidence="2">
    <location>
        <begin position="8"/>
        <end position="44"/>
    </location>
</feature>
<feature type="compositionally biased region" description="Polar residues" evidence="1">
    <location>
        <begin position="156"/>
        <end position="170"/>
    </location>
</feature>
<feature type="region of interest" description="Disordered" evidence="1">
    <location>
        <begin position="156"/>
        <end position="271"/>
    </location>
</feature>